<evidence type="ECO:0000313" key="2">
    <source>
        <dbReference type="Proteomes" id="UP000317909"/>
    </source>
</evidence>
<sequence length="176" mass="18525">MKNMDLSHSFTGIVNPATFAVGPVAAAEAVSLINVSGATLMHAASCTPATADAALKSLRDFRAVRRRVVWCNPSDLARTPNADLRVWGRKLVDLGRADMVIACGSGARELAIAARDAGLSIGRVVVCTDDATARNVLTDSIVAGDAILALGTTLESCYKLAERVETRFERELLVAG</sequence>
<organism evidence="1 2">
    <name type="scientific">Lacipirellula limnantheis</name>
    <dbReference type="NCBI Taxonomy" id="2528024"/>
    <lineage>
        <taxon>Bacteria</taxon>
        <taxon>Pseudomonadati</taxon>
        <taxon>Planctomycetota</taxon>
        <taxon>Planctomycetia</taxon>
        <taxon>Pirellulales</taxon>
        <taxon>Lacipirellulaceae</taxon>
        <taxon>Lacipirellula</taxon>
    </lineage>
</organism>
<dbReference type="AlphaFoldDB" id="A0A517TWL2"/>
<dbReference type="KEGG" id="llh:I41_19450"/>
<name>A0A517TWL2_9BACT</name>
<protein>
    <submittedName>
        <fullName evidence="1">Uncharacterized protein</fullName>
    </submittedName>
</protein>
<keyword evidence="2" id="KW-1185">Reference proteome</keyword>
<dbReference type="EMBL" id="CP036339">
    <property type="protein sequence ID" value="QDT72762.1"/>
    <property type="molecule type" value="Genomic_DNA"/>
</dbReference>
<proteinExistence type="predicted"/>
<accession>A0A517TWL2</accession>
<reference evidence="1 2" key="1">
    <citation type="submission" date="2019-02" db="EMBL/GenBank/DDBJ databases">
        <title>Deep-cultivation of Planctomycetes and their phenomic and genomic characterization uncovers novel biology.</title>
        <authorList>
            <person name="Wiegand S."/>
            <person name="Jogler M."/>
            <person name="Boedeker C."/>
            <person name="Pinto D."/>
            <person name="Vollmers J."/>
            <person name="Rivas-Marin E."/>
            <person name="Kohn T."/>
            <person name="Peeters S.H."/>
            <person name="Heuer A."/>
            <person name="Rast P."/>
            <person name="Oberbeckmann S."/>
            <person name="Bunk B."/>
            <person name="Jeske O."/>
            <person name="Meyerdierks A."/>
            <person name="Storesund J.E."/>
            <person name="Kallscheuer N."/>
            <person name="Luecker S."/>
            <person name="Lage O.M."/>
            <person name="Pohl T."/>
            <person name="Merkel B.J."/>
            <person name="Hornburger P."/>
            <person name="Mueller R.-W."/>
            <person name="Bruemmer F."/>
            <person name="Labrenz M."/>
            <person name="Spormann A.M."/>
            <person name="Op den Camp H."/>
            <person name="Overmann J."/>
            <person name="Amann R."/>
            <person name="Jetten M.S.M."/>
            <person name="Mascher T."/>
            <person name="Medema M.H."/>
            <person name="Devos D.P."/>
            <person name="Kaster A.-K."/>
            <person name="Ovreas L."/>
            <person name="Rohde M."/>
            <person name="Galperin M.Y."/>
            <person name="Jogler C."/>
        </authorList>
    </citation>
    <scope>NUCLEOTIDE SEQUENCE [LARGE SCALE GENOMIC DNA]</scope>
    <source>
        <strain evidence="1 2">I41</strain>
    </source>
</reference>
<dbReference type="Proteomes" id="UP000317909">
    <property type="component" value="Chromosome"/>
</dbReference>
<gene>
    <name evidence="1" type="ORF">I41_19450</name>
</gene>
<evidence type="ECO:0000313" key="1">
    <source>
        <dbReference type="EMBL" id="QDT72762.1"/>
    </source>
</evidence>